<evidence type="ECO:0000256" key="1">
    <source>
        <dbReference type="SAM" id="MobiDB-lite"/>
    </source>
</evidence>
<reference evidence="3 4" key="1">
    <citation type="journal article" date="2012" name="Proc. Natl. Acad. Sci. U.S.A.">
        <title>Antigenic diversity is generated by distinct evolutionary mechanisms in African trypanosome species.</title>
        <authorList>
            <person name="Jackson A.P."/>
            <person name="Berry A."/>
            <person name="Aslett M."/>
            <person name="Allison H.C."/>
            <person name="Burton P."/>
            <person name="Vavrova-Anderson J."/>
            <person name="Brown R."/>
            <person name="Browne H."/>
            <person name="Corton N."/>
            <person name="Hauser H."/>
            <person name="Gamble J."/>
            <person name="Gilderthorp R."/>
            <person name="Marcello L."/>
            <person name="McQuillan J."/>
            <person name="Otto T.D."/>
            <person name="Quail M.A."/>
            <person name="Sanders M.J."/>
            <person name="van Tonder A."/>
            <person name="Ginger M.L."/>
            <person name="Field M.C."/>
            <person name="Barry J.D."/>
            <person name="Hertz-Fowler C."/>
            <person name="Berriman M."/>
        </authorList>
    </citation>
    <scope>NUCLEOTIDE SEQUENCE</scope>
    <source>
        <strain evidence="3 4">Y486</strain>
    </source>
</reference>
<gene>
    <name evidence="3" type="ORF">TvY486_0025110</name>
</gene>
<feature type="compositionally biased region" description="Basic and acidic residues" evidence="1">
    <location>
        <begin position="375"/>
        <end position="386"/>
    </location>
</feature>
<keyword evidence="2" id="KW-0732">Signal</keyword>
<name>F9WQG4_TRYVY</name>
<accession>F9WQG4</accession>
<feature type="chain" id="PRO_5003390702" description="Trypanosome variant surface glycoprotein A-type N-terminal domain-containing protein" evidence="2">
    <location>
        <begin position="22"/>
        <end position="454"/>
    </location>
</feature>
<dbReference type="Proteomes" id="UP000009027">
    <property type="component" value="Unassembled WGS sequence"/>
</dbReference>
<sequence>MTAGVARILLALFAGCFCVLARSAAGGTDKALAGDDLGKVCSASSALKATAARAGEEMLGAEERTRHAVGNASAWQHTVQAQAANMSGTGKQAAEWAKEETDKRIAKATDALRRVQRAALSVARRATRAAARIDEMVILFTTYTSKASSGLACVKTGGTRKKPTSYGDGALTWADGKGSTLKGCADEKWTKGKTDLATDAAKLDEATKALGKLGAGTAGKLFDGATSSSGVQHACPLLSGSGSNAITNDHAQIYDTQSDSSTLTQMGGLWQVSAKSNAVVLDLVAEDTDTFETSKKQPLRKLRADAAALWKSINATEPDTEEAETLEQALQQLAALPATAFSVGTQSGARTAEEWVQLEATLAQQKKHAAKRGPTRNDARTADKEGAQAITGGEATTVTDGRGEETHTQATTGDKSAASSGTQRLYRAWALLAANTLGANARGAQHSGARSRLA</sequence>
<evidence type="ECO:0008006" key="5">
    <source>
        <dbReference type="Google" id="ProtNLM"/>
    </source>
</evidence>
<feature type="compositionally biased region" description="Polar residues" evidence="1">
    <location>
        <begin position="408"/>
        <end position="420"/>
    </location>
</feature>
<feature type="signal peptide" evidence="2">
    <location>
        <begin position="1"/>
        <end position="21"/>
    </location>
</feature>
<feature type="region of interest" description="Disordered" evidence="1">
    <location>
        <begin position="365"/>
        <end position="420"/>
    </location>
</feature>
<evidence type="ECO:0000256" key="2">
    <source>
        <dbReference type="SAM" id="SignalP"/>
    </source>
</evidence>
<proteinExistence type="predicted"/>
<organism evidence="3 4">
    <name type="scientific">Trypanosoma vivax (strain Y486)</name>
    <dbReference type="NCBI Taxonomy" id="1055687"/>
    <lineage>
        <taxon>Eukaryota</taxon>
        <taxon>Discoba</taxon>
        <taxon>Euglenozoa</taxon>
        <taxon>Kinetoplastea</taxon>
        <taxon>Metakinetoplastina</taxon>
        <taxon>Trypanosomatida</taxon>
        <taxon>Trypanosomatidae</taxon>
        <taxon>Trypanosoma</taxon>
        <taxon>Duttonella</taxon>
    </lineage>
</organism>
<keyword evidence="4" id="KW-1185">Reference proteome</keyword>
<evidence type="ECO:0000313" key="3">
    <source>
        <dbReference type="EMBL" id="CCD19792.1"/>
    </source>
</evidence>
<dbReference type="AlphaFoldDB" id="F9WQG4"/>
<evidence type="ECO:0000313" key="4">
    <source>
        <dbReference type="Proteomes" id="UP000009027"/>
    </source>
</evidence>
<dbReference type="VEuPathDB" id="TriTrypDB:TvY486_0025110"/>
<dbReference type="EMBL" id="CAEX01004136">
    <property type="protein sequence ID" value="CCD19792.1"/>
    <property type="molecule type" value="Genomic_DNA"/>
</dbReference>
<dbReference type="SUPFAM" id="SSF58087">
    <property type="entry name" value="Variant surface glycoprotein (N-terminal domain)"/>
    <property type="match status" value="1"/>
</dbReference>
<protein>
    <recommendedName>
        <fullName evidence="5">Trypanosome variant surface glycoprotein A-type N-terminal domain-containing protein</fullName>
    </recommendedName>
</protein>
<feature type="compositionally biased region" description="Basic residues" evidence="1">
    <location>
        <begin position="365"/>
        <end position="374"/>
    </location>
</feature>
<dbReference type="Gene3D" id="3.90.150.10">
    <property type="entry name" value="Variant Surface Glycoprotein, subunit A domain 1"/>
    <property type="match status" value="1"/>
</dbReference>